<evidence type="ECO:0000313" key="3">
    <source>
        <dbReference type="Proteomes" id="UP000583752"/>
    </source>
</evidence>
<gene>
    <name evidence="2" type="ORF">HHL21_17425</name>
</gene>
<sequence length="59" mass="6431">MAAVRLYAAHVMSATLAATVLHAPHALEYGQGRCVCDAETCDPEMAAELNSLYREVYMD</sequence>
<dbReference type="EMBL" id="JABBGG010000010">
    <property type="protein sequence ID" value="NML62825.1"/>
    <property type="molecule type" value="Genomic_DNA"/>
</dbReference>
<evidence type="ECO:0000313" key="2">
    <source>
        <dbReference type="EMBL" id="NML62825.1"/>
    </source>
</evidence>
<comment type="caution">
    <text evidence="2">The sequence shown here is derived from an EMBL/GenBank/DDBJ whole genome shotgun (WGS) entry which is preliminary data.</text>
</comment>
<dbReference type="Proteomes" id="UP000583752">
    <property type="component" value="Unassembled WGS sequence"/>
</dbReference>
<protein>
    <submittedName>
        <fullName evidence="2">Uncharacterized protein</fullName>
    </submittedName>
</protein>
<feature type="signal peptide" evidence="1">
    <location>
        <begin position="1"/>
        <end position="17"/>
    </location>
</feature>
<dbReference type="RefSeq" id="WP_169468180.1">
    <property type="nucleotide sequence ID" value="NZ_JABBGG010000010.1"/>
</dbReference>
<evidence type="ECO:0000256" key="1">
    <source>
        <dbReference type="SAM" id="SignalP"/>
    </source>
</evidence>
<organism evidence="2 3">
    <name type="scientific">Massilia polaris</name>
    <dbReference type="NCBI Taxonomy" id="2728846"/>
    <lineage>
        <taxon>Bacteria</taxon>
        <taxon>Pseudomonadati</taxon>
        <taxon>Pseudomonadota</taxon>
        <taxon>Betaproteobacteria</taxon>
        <taxon>Burkholderiales</taxon>
        <taxon>Oxalobacteraceae</taxon>
        <taxon>Telluria group</taxon>
        <taxon>Massilia</taxon>
    </lineage>
</organism>
<accession>A0A848HN91</accession>
<keyword evidence="3" id="KW-1185">Reference proteome</keyword>
<feature type="chain" id="PRO_5032340736" evidence="1">
    <location>
        <begin position="18"/>
        <end position="59"/>
    </location>
</feature>
<keyword evidence="1" id="KW-0732">Signal</keyword>
<proteinExistence type="predicted"/>
<dbReference type="AlphaFoldDB" id="A0A848HN91"/>
<name>A0A848HN91_9BURK</name>
<reference evidence="2 3" key="1">
    <citation type="submission" date="2020-04" db="EMBL/GenBank/DDBJ databases">
        <title>Massilia sp. RP-1-19 isolated from soil.</title>
        <authorList>
            <person name="Dahal R.H."/>
        </authorList>
    </citation>
    <scope>NUCLEOTIDE SEQUENCE [LARGE SCALE GENOMIC DNA]</scope>
    <source>
        <strain evidence="2 3">RP-1-19</strain>
    </source>
</reference>